<dbReference type="EMBL" id="JARVKF010000013">
    <property type="protein sequence ID" value="KAK9425746.1"/>
    <property type="molecule type" value="Genomic_DNA"/>
</dbReference>
<organism evidence="1 2">
    <name type="scientific">Seiridium unicorne</name>
    <dbReference type="NCBI Taxonomy" id="138068"/>
    <lineage>
        <taxon>Eukaryota</taxon>
        <taxon>Fungi</taxon>
        <taxon>Dikarya</taxon>
        <taxon>Ascomycota</taxon>
        <taxon>Pezizomycotina</taxon>
        <taxon>Sordariomycetes</taxon>
        <taxon>Xylariomycetidae</taxon>
        <taxon>Amphisphaeriales</taxon>
        <taxon>Sporocadaceae</taxon>
        <taxon>Seiridium</taxon>
    </lineage>
</organism>
<evidence type="ECO:0000313" key="2">
    <source>
        <dbReference type="Proteomes" id="UP001408356"/>
    </source>
</evidence>
<dbReference type="PANTHER" id="PTHR31630">
    <property type="entry name" value="PHYTANOYL-COA DIOXYGENASE-RELATED-RELATED"/>
    <property type="match status" value="1"/>
</dbReference>
<protein>
    <submittedName>
        <fullName evidence="1">TauD/TfdA-like domain-containing protein</fullName>
    </submittedName>
</protein>
<gene>
    <name evidence="1" type="ORF">SUNI508_03107</name>
</gene>
<evidence type="ECO:0000313" key="1">
    <source>
        <dbReference type="EMBL" id="KAK9425746.1"/>
    </source>
</evidence>
<dbReference type="Gene3D" id="2.60.120.620">
    <property type="entry name" value="q2cbj1_9rhob like domain"/>
    <property type="match status" value="1"/>
</dbReference>
<comment type="caution">
    <text evidence="1">The sequence shown here is derived from an EMBL/GenBank/DDBJ whole genome shotgun (WGS) entry which is preliminary data.</text>
</comment>
<dbReference type="Proteomes" id="UP001408356">
    <property type="component" value="Unassembled WGS sequence"/>
</dbReference>
<proteinExistence type="predicted"/>
<accession>A0ABR2VG13</accession>
<reference evidence="1 2" key="1">
    <citation type="journal article" date="2024" name="J. Plant Pathol.">
        <title>Sequence and assembly of the genome of Seiridium unicorne, isolate CBS 538.82, causal agent of cypress canker disease.</title>
        <authorList>
            <person name="Scali E."/>
            <person name="Rocca G.D."/>
            <person name="Danti R."/>
            <person name="Garbelotto M."/>
            <person name="Barberini S."/>
            <person name="Baroncelli R."/>
            <person name="Emiliani G."/>
        </authorList>
    </citation>
    <scope>NUCLEOTIDE SEQUENCE [LARGE SCALE GENOMIC DNA]</scope>
    <source>
        <strain evidence="1 2">BM-138-508</strain>
    </source>
</reference>
<sequence>MEPSKLFGQFSIGNSPRPKAEDAPSRVDWYGYTNEDVQWFEDRGCKLIKVNAEPGYVIIWDSRTMHYAKLPESDTIRTIFYATYTPRKLATPQDLGLKAELFRKYEGSTHWSHCNIRGQGKAVSNSKICYRERDEPLEKPEVTDTLLKLAGIRAY</sequence>
<keyword evidence="2" id="KW-1185">Reference proteome</keyword>
<dbReference type="SUPFAM" id="SSF51197">
    <property type="entry name" value="Clavaminate synthase-like"/>
    <property type="match status" value="1"/>
</dbReference>
<dbReference type="PANTHER" id="PTHR31630:SF6">
    <property type="entry name" value="PHYTANOYL-COA DIOXYGENASE-RELATED"/>
    <property type="match status" value="1"/>
</dbReference>
<name>A0ABR2VG13_9PEZI</name>